<evidence type="ECO:0000313" key="2">
    <source>
        <dbReference type="Proteomes" id="UP000593836"/>
    </source>
</evidence>
<protein>
    <recommendedName>
        <fullName evidence="3">Primase C-terminal 1 domain-containing protein</fullName>
    </recommendedName>
</protein>
<proteinExistence type="predicted"/>
<keyword evidence="2" id="KW-1185">Reference proteome</keyword>
<dbReference type="Proteomes" id="UP000593836">
    <property type="component" value="Chromosome"/>
</dbReference>
<name>A0A7S7M0V2_9BACT</name>
<reference evidence="1 2" key="1">
    <citation type="submission" date="2020-05" db="EMBL/GenBank/DDBJ databases">
        <title>Sulfurimonas marisnigri, sp. nov., and Sulfurimonas baltica, sp. nov., manganese oxide reducing chemolithoautotrophs of the class Epsilonproteobacteria isolated from the pelagic redoxclines of the Black and Baltic Seas and emended description of the genus Sulfurimonas.</title>
        <authorList>
            <person name="Henkel J.V."/>
            <person name="Laudan C."/>
            <person name="Werner J."/>
            <person name="Neu T."/>
            <person name="Plewe S."/>
            <person name="Sproer C."/>
            <person name="Bunk B."/>
            <person name="Schulz-Vogt H.N."/>
        </authorList>
    </citation>
    <scope>NUCLEOTIDE SEQUENCE [LARGE SCALE GENOMIC DNA]</scope>
    <source>
        <strain evidence="1 2">SoZ1</strain>
    </source>
</reference>
<dbReference type="RefSeq" id="WP_194366573.1">
    <property type="nucleotide sequence ID" value="NZ_CP054493.1"/>
</dbReference>
<gene>
    <name evidence="1" type="ORF">HUE87_11780</name>
</gene>
<evidence type="ECO:0000313" key="1">
    <source>
        <dbReference type="EMBL" id="QOY54528.1"/>
    </source>
</evidence>
<accession>A0A7S7M0V2</accession>
<dbReference type="EMBL" id="CP054493">
    <property type="protein sequence ID" value="QOY54528.1"/>
    <property type="molecule type" value="Genomic_DNA"/>
</dbReference>
<dbReference type="KEGG" id="smas:HUE87_11780"/>
<evidence type="ECO:0008006" key="3">
    <source>
        <dbReference type="Google" id="ProtNLM"/>
    </source>
</evidence>
<organism evidence="1 2">
    <name type="scientific">Candidatus Sulfurimonas marisnigri</name>
    <dbReference type="NCBI Taxonomy" id="2740405"/>
    <lineage>
        <taxon>Bacteria</taxon>
        <taxon>Pseudomonadati</taxon>
        <taxon>Campylobacterota</taxon>
        <taxon>Epsilonproteobacteria</taxon>
        <taxon>Campylobacterales</taxon>
        <taxon>Sulfurimonadaceae</taxon>
        <taxon>Sulfurimonas</taxon>
    </lineage>
</organism>
<sequence length="279" mass="32233">MRFSYKVFTPKYQGGELDKTQAMKACARDYNTFYAQNSESELEQLGKSFQNYYVYSNIVWKDNHRKIENAVLEEIDMLIIDIDNGLTISEVLCNTPFQIMTLTTTSHTEEHHKFRVFILLEEPISLKDNIEYRELLKLIDSKYFNSQSDKACFEVGRAFITTGSAKYQINGIKEMLDCSVLLKEAKISALGERLKSQPLFNHISTKEFTIEQVKQFPKVKDLVGSFGEQNHYRPVFQILGIAKKAGLSDQDAVNLVMSYNIGGEYSDFNDLMKKVKRYR</sequence>
<dbReference type="AlphaFoldDB" id="A0A7S7M0V2"/>